<evidence type="ECO:0000256" key="1">
    <source>
        <dbReference type="SAM" id="MobiDB-lite"/>
    </source>
</evidence>
<accession>A0ABV9QIJ3</accession>
<dbReference type="Proteomes" id="UP001595916">
    <property type="component" value="Unassembled WGS sequence"/>
</dbReference>
<reference evidence="6" key="1">
    <citation type="journal article" date="2019" name="Int. J. Syst. Evol. Microbiol.">
        <title>The Global Catalogue of Microorganisms (GCM) 10K type strain sequencing project: providing services to taxonomists for standard genome sequencing and annotation.</title>
        <authorList>
            <consortium name="The Broad Institute Genomics Platform"/>
            <consortium name="The Broad Institute Genome Sequencing Center for Infectious Disease"/>
            <person name="Wu L."/>
            <person name="Ma J."/>
        </authorList>
    </citation>
    <scope>NUCLEOTIDE SEQUENCE [LARGE SCALE GENOMIC DNA]</scope>
    <source>
        <strain evidence="6">CCUG 46385</strain>
    </source>
</reference>
<organism evidence="5 6">
    <name type="scientific">Filifactor villosus</name>
    <dbReference type="NCBI Taxonomy" id="29374"/>
    <lineage>
        <taxon>Bacteria</taxon>
        <taxon>Bacillati</taxon>
        <taxon>Bacillota</taxon>
        <taxon>Clostridia</taxon>
        <taxon>Peptostreptococcales</taxon>
        <taxon>Filifactoraceae</taxon>
        <taxon>Filifactor</taxon>
    </lineage>
</organism>
<dbReference type="SUPFAM" id="SSF55383">
    <property type="entry name" value="Copper amine oxidase, domain N"/>
    <property type="match status" value="1"/>
</dbReference>
<feature type="chain" id="PRO_5045062809" evidence="2">
    <location>
        <begin position="27"/>
        <end position="786"/>
    </location>
</feature>
<name>A0ABV9QIJ3_9FIRM</name>
<dbReference type="Gene3D" id="3.30.457.10">
    <property type="entry name" value="Copper amine oxidase-like, N-terminal domain"/>
    <property type="match status" value="1"/>
</dbReference>
<feature type="region of interest" description="Disordered" evidence="1">
    <location>
        <begin position="206"/>
        <end position="264"/>
    </location>
</feature>
<comment type="caution">
    <text evidence="5">The sequence shown here is derived from an EMBL/GenBank/DDBJ whole genome shotgun (WGS) entry which is preliminary data.</text>
</comment>
<dbReference type="InterPro" id="IPR012854">
    <property type="entry name" value="Cu_amine_oxidase-like_N"/>
</dbReference>
<feature type="signal peptide" evidence="2">
    <location>
        <begin position="1"/>
        <end position="26"/>
    </location>
</feature>
<dbReference type="RefSeq" id="WP_379787125.1">
    <property type="nucleotide sequence ID" value="NZ_JBHSHL010000003.1"/>
</dbReference>
<evidence type="ECO:0000313" key="5">
    <source>
        <dbReference type="EMBL" id="MFC4803678.1"/>
    </source>
</evidence>
<dbReference type="InterPro" id="IPR020864">
    <property type="entry name" value="MACPF"/>
</dbReference>
<gene>
    <name evidence="5" type="ORF">ACFO4R_01155</name>
</gene>
<evidence type="ECO:0000259" key="3">
    <source>
        <dbReference type="Pfam" id="PF01823"/>
    </source>
</evidence>
<dbReference type="Pfam" id="PF07833">
    <property type="entry name" value="Cu_amine_oxidN1"/>
    <property type="match status" value="1"/>
</dbReference>
<feature type="compositionally biased region" description="Basic and acidic residues" evidence="1">
    <location>
        <begin position="217"/>
        <end position="251"/>
    </location>
</feature>
<evidence type="ECO:0000313" key="6">
    <source>
        <dbReference type="Proteomes" id="UP001595916"/>
    </source>
</evidence>
<keyword evidence="6" id="KW-1185">Reference proteome</keyword>
<protein>
    <submittedName>
        <fullName evidence="5">Stalk domain-containing protein</fullName>
    </submittedName>
</protein>
<dbReference type="InterPro" id="IPR036582">
    <property type="entry name" value="Mao_N_sf"/>
</dbReference>
<evidence type="ECO:0000259" key="4">
    <source>
        <dbReference type="Pfam" id="PF07833"/>
    </source>
</evidence>
<dbReference type="CDD" id="cd22249">
    <property type="entry name" value="UDM1_RNF168_RNF169-like"/>
    <property type="match status" value="1"/>
</dbReference>
<sequence length="786" mass="89248">MKQFYKRLLIFITVFSLVISALPAWADSPSADQVVMKFRMNVNNYTVNGVSTSMDVGPTEIAERAFLPVAYVTGPLGIETKWDNNAQKVTVLAEGKTMELWIGKNRATINGSTVYIDPSDPGVKPLTINGRTMLPLRFVAENLGCDVVWDAATSGITISKGLVSASDEEDEIKKMKEEIEKMKRDQTKKEEQDKIKEEIRRLEEKAKQAQEEAEQANQKEKQRIAKKEEEDRKKEEEQRKKEQEQENKQDNPSKLPGWMTSHRKGSNTISDEFYKLPVVNNLGKGYDTIGGVYGEANPKKAVLDLDLLQKHHFIEKQWVGNFMEDINIAESLEEYSNNLKVDVKTKGHYLLFSGSVDVHYGKQRENTTHHYFATFSYMNARNDIYIPSLWTSQEGYGRYKAFLLPDAKRDINDRNYPVDRLIDTYGSFVLAGLINGGRADYSIKTEHSAVKGKEDFGAKVKASAEFIIAGGSAETSVDVEKQYKKFKDKTQQTIRITGHKGTLGPEQFRKNTQERREWEQSLTDENSNMVAFSRVADAEPIIPIWELCDDGNRKKAIESEVSRRVNEAKAKLPKNIPISREYVRNIYIGMNSNERKAREEAKGADRTVLSPHVNHHAGGDFCYLGISTTKVPDFAITDILIFATEDGGYDPPYVQTFRHQGILRSNYELAIKPDQQSSNPKGKNYYLKKKGAFNLNNEAGGHILYLYKASRDSSKRPPIYEIMILDTSEHEKGPGQSDADYAKKWAEENDWEPITFDVDDQTPANLNHHAGGHKLFLMVRRDYAVK</sequence>
<evidence type="ECO:0000256" key="2">
    <source>
        <dbReference type="SAM" id="SignalP"/>
    </source>
</evidence>
<feature type="domain" description="MACPF" evidence="3">
    <location>
        <begin position="418"/>
        <end position="526"/>
    </location>
</feature>
<dbReference type="EMBL" id="JBHSHL010000003">
    <property type="protein sequence ID" value="MFC4803678.1"/>
    <property type="molecule type" value="Genomic_DNA"/>
</dbReference>
<proteinExistence type="predicted"/>
<dbReference type="Pfam" id="PF01823">
    <property type="entry name" value="MACPF"/>
    <property type="match status" value="1"/>
</dbReference>
<keyword evidence="2" id="KW-0732">Signal</keyword>
<feature type="domain" description="Copper amine oxidase-like N-terminal" evidence="4">
    <location>
        <begin position="46"/>
        <end position="158"/>
    </location>
</feature>